<protein>
    <submittedName>
        <fullName evidence="5">Extracellular solute-binding protein</fullName>
    </submittedName>
</protein>
<dbReference type="InterPro" id="IPR006059">
    <property type="entry name" value="SBP"/>
</dbReference>
<evidence type="ECO:0000256" key="4">
    <source>
        <dbReference type="SAM" id="Phobius"/>
    </source>
</evidence>
<dbReference type="GO" id="GO:0055052">
    <property type="term" value="C:ATP-binding cassette (ABC) transporter complex, substrate-binding subunit-containing"/>
    <property type="evidence" value="ECO:0007669"/>
    <property type="project" value="TreeGrafter"/>
</dbReference>
<feature type="transmembrane region" description="Helical" evidence="4">
    <location>
        <begin position="21"/>
        <end position="41"/>
    </location>
</feature>
<gene>
    <name evidence="5" type="ORF">H1D33_13630</name>
</gene>
<keyword evidence="3" id="KW-0732">Signal</keyword>
<keyword evidence="2" id="KW-0813">Transport</keyword>
<reference evidence="5 6" key="2">
    <citation type="journal article" date="2021" name="Mar. Drugs">
        <title>A New Micromonospora Strain with Antibiotic Activity Isolated from the Microbiome of a Mid-Atlantic Deep-Sea Sponge.</title>
        <authorList>
            <person name="Back C.R."/>
            <person name="Stennett H.L."/>
            <person name="Williams S.E."/>
            <person name="Wang L."/>
            <person name="Ojeda Gomez J."/>
            <person name="Abdulle O.M."/>
            <person name="Duffy T."/>
            <person name="Neal C."/>
            <person name="Mantell J."/>
            <person name="Jepson M.A."/>
            <person name="Hendry K.R."/>
            <person name="Powell D."/>
            <person name="Stach J.E.M."/>
            <person name="Essex-Lopresti A.E."/>
            <person name="Willis C.L."/>
            <person name="Curnow P."/>
            <person name="Race P.R."/>
        </authorList>
    </citation>
    <scope>NUCLEOTIDE SEQUENCE [LARGE SCALE GENOMIC DNA]</scope>
    <source>
        <strain evidence="5 6">28ISP2-46</strain>
    </source>
</reference>
<comment type="similarity">
    <text evidence="1">Belongs to the bacterial solute-binding protein 1 family.</text>
</comment>
<dbReference type="GO" id="GO:0015768">
    <property type="term" value="P:maltose transport"/>
    <property type="evidence" value="ECO:0007669"/>
    <property type="project" value="TreeGrafter"/>
</dbReference>
<evidence type="ECO:0000256" key="2">
    <source>
        <dbReference type="ARBA" id="ARBA00022448"/>
    </source>
</evidence>
<dbReference type="EMBL" id="CP059322">
    <property type="protein sequence ID" value="QLQ39773.1"/>
    <property type="molecule type" value="Genomic_DNA"/>
</dbReference>
<dbReference type="Gene3D" id="3.40.190.10">
    <property type="entry name" value="Periplasmic binding protein-like II"/>
    <property type="match status" value="2"/>
</dbReference>
<evidence type="ECO:0000313" key="5">
    <source>
        <dbReference type="EMBL" id="QLQ39773.1"/>
    </source>
</evidence>
<dbReference type="GO" id="GO:0042956">
    <property type="term" value="P:maltodextrin transmembrane transport"/>
    <property type="evidence" value="ECO:0007669"/>
    <property type="project" value="TreeGrafter"/>
</dbReference>
<keyword evidence="6" id="KW-1185">Reference proteome</keyword>
<sequence>MPPTRRGRSTPGADRRNWWRAFGVGLLSGVLVATLGALLLWKVAGPKGLEPGDLVILTGRDDSEGQQRQALLKLWNAANPHNQARMISLNEAADAQYAEMINRGEHEKEEDIDVFNLDVTWTAAFAEKDLLRPIDEPRLAERPDETFLAKPLRTCRYQGRLWALPFNTDAGLLYYRRDLGLAPPFDWPKIEVESARLLRERTAGLRAGFTSQLDNYEGLTVNALEALWAHGGDLRVDDRGTVSVDAKRLADALRSLTPSTGGASVVSPGALNQNEDQSREAFAAGEVAFMRNWPVAYRKLTGGDASAPSPAAARVGVTALPGPSVLGGQNLAVARQSRQPRAAQALIEYLTGEESQRTLFEKGGFAATRAVVYTDAVIKENYPYLPLLQGAVDRARLRPVSPHYVNFSRVLRGYVREVIEGRTLPADLEARLTEALRGVTPTGPAPD</sequence>
<evidence type="ECO:0000256" key="3">
    <source>
        <dbReference type="ARBA" id="ARBA00022729"/>
    </source>
</evidence>
<organism evidence="5 6">
    <name type="scientific">Micromonospora robiginosa</name>
    <dbReference type="NCBI Taxonomy" id="2749844"/>
    <lineage>
        <taxon>Bacteria</taxon>
        <taxon>Bacillati</taxon>
        <taxon>Actinomycetota</taxon>
        <taxon>Actinomycetes</taxon>
        <taxon>Micromonosporales</taxon>
        <taxon>Micromonosporaceae</taxon>
        <taxon>Micromonospora</taxon>
    </lineage>
</organism>
<dbReference type="KEGG" id="mfeu:H1D33_13630"/>
<dbReference type="Pfam" id="PF13416">
    <property type="entry name" value="SBP_bac_8"/>
    <property type="match status" value="1"/>
</dbReference>
<dbReference type="SUPFAM" id="SSF53850">
    <property type="entry name" value="Periplasmic binding protein-like II"/>
    <property type="match status" value="1"/>
</dbReference>
<evidence type="ECO:0000313" key="6">
    <source>
        <dbReference type="Proteomes" id="UP000510844"/>
    </source>
</evidence>
<keyword evidence="4" id="KW-0812">Transmembrane</keyword>
<name>A0A7L6BCU8_9ACTN</name>
<dbReference type="AlphaFoldDB" id="A0A7L6BCU8"/>
<keyword evidence="4" id="KW-0472">Membrane</keyword>
<dbReference type="PANTHER" id="PTHR30061">
    <property type="entry name" value="MALTOSE-BINDING PERIPLASMIC PROTEIN"/>
    <property type="match status" value="1"/>
</dbReference>
<dbReference type="Proteomes" id="UP000510844">
    <property type="component" value="Chromosome"/>
</dbReference>
<dbReference type="PANTHER" id="PTHR30061:SF50">
    <property type="entry name" value="MALTOSE_MALTODEXTRIN-BINDING PERIPLASMIC PROTEIN"/>
    <property type="match status" value="1"/>
</dbReference>
<evidence type="ECO:0000256" key="1">
    <source>
        <dbReference type="ARBA" id="ARBA00008520"/>
    </source>
</evidence>
<proteinExistence type="inferred from homology"/>
<keyword evidence="4" id="KW-1133">Transmembrane helix</keyword>
<reference evidence="6" key="1">
    <citation type="submission" date="2020-07" db="EMBL/GenBank/DDBJ databases">
        <title>A new Micromonospora strain with potent antibiotic activity isolated from the microbiome of a mid-Atlantic deep-sea sponge.</title>
        <authorList>
            <person name="Back C.R."/>
            <person name="Stennett H.L."/>
            <person name="Williams S.E."/>
            <person name="Wang L."/>
            <person name="Ojeda Gomez J."/>
            <person name="Abdulle O.M."/>
            <person name="Duffy T."/>
            <person name="Hendry K.R."/>
            <person name="Powell D."/>
            <person name="Stach J.E."/>
            <person name="Essex-Lopresti A.E."/>
            <person name="Willis C.L."/>
            <person name="Curnow P."/>
            <person name="Race P.R."/>
        </authorList>
    </citation>
    <scope>NUCLEOTIDE SEQUENCE [LARGE SCALE GENOMIC DNA]</scope>
    <source>
        <strain evidence="6">28ISP2-46</strain>
    </source>
</reference>
<accession>A0A7L6BCU8</accession>
<dbReference type="GO" id="GO:1901982">
    <property type="term" value="F:maltose binding"/>
    <property type="evidence" value="ECO:0007669"/>
    <property type="project" value="TreeGrafter"/>
</dbReference>
<dbReference type="RefSeq" id="WP_181572150.1">
    <property type="nucleotide sequence ID" value="NZ_CP059322.2"/>
</dbReference>